<reference evidence="4 5" key="1">
    <citation type="submission" date="2024-03" db="EMBL/GenBank/DDBJ databases">
        <authorList>
            <person name="Gkanogiannis A."/>
            <person name="Becerra Lopez-Lavalle L."/>
        </authorList>
    </citation>
    <scope>NUCLEOTIDE SEQUENCE [LARGE SCALE GENOMIC DNA]</scope>
</reference>
<dbReference type="PANTHER" id="PTHR36341">
    <property type="entry name" value="DUF2996 FAMILY PROTEIN"/>
    <property type="match status" value="1"/>
</dbReference>
<proteinExistence type="inferred from homology"/>
<comment type="subcellular location">
    <subcellularLocation>
        <location evidence="1">Nucleus</location>
    </subcellularLocation>
</comment>
<dbReference type="InterPro" id="IPR013970">
    <property type="entry name" value="Rfa2"/>
</dbReference>
<dbReference type="PANTHER" id="PTHR36341:SF3">
    <property type="entry name" value="DUF2996 FAMILY PROTEIN"/>
    <property type="match status" value="1"/>
</dbReference>
<dbReference type="Proteomes" id="UP001642487">
    <property type="component" value="Chromosome 3"/>
</dbReference>
<evidence type="ECO:0000313" key="5">
    <source>
        <dbReference type="Proteomes" id="UP001642487"/>
    </source>
</evidence>
<protein>
    <submittedName>
        <fullName evidence="4">Uncharacterized protein</fullName>
    </submittedName>
</protein>
<dbReference type="CDD" id="cd04479">
    <property type="entry name" value="RPA3"/>
    <property type="match status" value="1"/>
</dbReference>
<organism evidence="4 5">
    <name type="scientific">Citrullus colocynthis</name>
    <name type="common">colocynth</name>
    <dbReference type="NCBI Taxonomy" id="252529"/>
    <lineage>
        <taxon>Eukaryota</taxon>
        <taxon>Viridiplantae</taxon>
        <taxon>Streptophyta</taxon>
        <taxon>Embryophyta</taxon>
        <taxon>Tracheophyta</taxon>
        <taxon>Spermatophyta</taxon>
        <taxon>Magnoliopsida</taxon>
        <taxon>eudicotyledons</taxon>
        <taxon>Gunneridae</taxon>
        <taxon>Pentapetalae</taxon>
        <taxon>rosids</taxon>
        <taxon>fabids</taxon>
        <taxon>Cucurbitales</taxon>
        <taxon>Cucurbitaceae</taxon>
        <taxon>Benincaseae</taxon>
        <taxon>Citrullus</taxon>
    </lineage>
</organism>
<evidence type="ECO:0000256" key="3">
    <source>
        <dbReference type="ARBA" id="ARBA00023242"/>
    </source>
</evidence>
<dbReference type="SUPFAM" id="SSF50249">
    <property type="entry name" value="Nucleic acid-binding proteins"/>
    <property type="match status" value="1"/>
</dbReference>
<dbReference type="InterPro" id="IPR021374">
    <property type="entry name" value="DUF2996"/>
</dbReference>
<keyword evidence="3" id="KW-0539">Nucleus</keyword>
<comment type="similarity">
    <text evidence="2">Belongs to the replication factor A protein 3 family.</text>
</comment>
<keyword evidence="5" id="KW-1185">Reference proteome</keyword>
<name>A0ABP0YAE4_9ROSI</name>
<evidence type="ECO:0000256" key="1">
    <source>
        <dbReference type="ARBA" id="ARBA00004123"/>
    </source>
</evidence>
<dbReference type="Gene3D" id="2.40.50.140">
    <property type="entry name" value="Nucleic acid-binding proteins"/>
    <property type="match status" value="1"/>
</dbReference>
<evidence type="ECO:0000256" key="2">
    <source>
        <dbReference type="ARBA" id="ARBA00009761"/>
    </source>
</evidence>
<dbReference type="EMBL" id="OZ021737">
    <property type="protein sequence ID" value="CAK9316962.1"/>
    <property type="molecule type" value="Genomic_DNA"/>
</dbReference>
<dbReference type="Pfam" id="PF08661">
    <property type="entry name" value="Rep_fac-A_3"/>
    <property type="match status" value="1"/>
</dbReference>
<gene>
    <name evidence="4" type="ORF">CITCOLO1_LOCUS8846</name>
</gene>
<accession>A0ABP0YAE4</accession>
<sequence length="384" mass="42134">MAMILKGGRGIGVSTATYFPHNSKPSPVFSVHTVVHKLAAERRVICCSTLQESSTPTVAAEPKEIKTVPKEAPAKARPPAKAPVKPLPELMEEDVIPSLKAILEAQADVSNIELSFQDDRLDGSFLKNGVPYSFWAFFPNGLTGPKGFSLSSYGNGGSSVEPFLVDEKKVTAKLVVFWIEKRLAAQGIIPAATSHRDFVSVWKKLLVRSLEQHYHIGPKFPFISFPPKCLLGQKPPTNSRVFVVRHLKFSILLRALSLPLSLSPSLCIPRGRTIVSQDMDSSNPAVLVNGELLSMHRGRRIRAVVQVIQSNGGIVTGKSTDEQQLTVHGLPTVPLMNFVEVVGIAEDNKNINVEHWTDFGTTFDTQSYNQLCQLANGEFRSLFI</sequence>
<dbReference type="Pfam" id="PF11210">
    <property type="entry name" value="DUF2996"/>
    <property type="match status" value="1"/>
</dbReference>
<dbReference type="InterPro" id="IPR012340">
    <property type="entry name" value="NA-bd_OB-fold"/>
</dbReference>
<evidence type="ECO:0000313" key="4">
    <source>
        <dbReference type="EMBL" id="CAK9316962.1"/>
    </source>
</evidence>